<evidence type="ECO:0000256" key="3">
    <source>
        <dbReference type="PROSITE-ProRule" id="PRU00023"/>
    </source>
</evidence>
<keyword evidence="8" id="KW-1185">Reference proteome</keyword>
<evidence type="ECO:0000256" key="4">
    <source>
        <dbReference type="SAM" id="MobiDB-lite"/>
    </source>
</evidence>
<dbReference type="InterPro" id="IPR036770">
    <property type="entry name" value="Ankyrin_rpt-contain_sf"/>
</dbReference>
<feature type="compositionally biased region" description="Acidic residues" evidence="4">
    <location>
        <begin position="1177"/>
        <end position="1187"/>
    </location>
</feature>
<keyword evidence="1" id="KW-0677">Repeat</keyword>
<name>A0A9D4MUQ3_DREPO</name>
<sequence length="1206" mass="138027">MASLDGNQNEAYYLLLHMLVMEATKVLRVKFDSIIKPPDLNNTLIRVKPTIDKLKKDGFLSNEQYRLLNPNPKSENFDTTLLLCLLQNICNLNPKGKVWVEKDNAKIKGNTDQENIQRIRNLRNKMQHKTVASLEQHEFESSWNILEKAMINLGTSCGLHDVQNTVNTTKTKTLEIVTPEMKSLRGNTIEFLKEYQDDKQYYVETKFYLQADKMLKDKNLTVLTGHPGEGKTTMAAYLALKRSNPENCMKLAHASDWRKVDWSLKLFNTVIIDDIFGAGALNNTLVSEWKTYLPEIERAARARRLNIIITSRHYIKEEALDELNNTSIFKDEEGNIVHLASDDLTHDEKRNILVSRAKRNDTEDLLRQNHVDIDECVKKSKGTINLDIDKTENFVFGFPQCANLFVQNDKMIKLGARFFENPEAHFKAYIEQLYNAKDDDIFHKFIALVIVWAEQTGRIKADDVLNPAKTSEHIRSVATIFGIDVNRKFIENIRSSLQSHQKDFLIYIDHTGEYKFNHNVIGDMVGVVLGEPRHKLVETIQLCPRDFLIDRICLDDKGNEQFRVVVGKDNYHHLCRKVAKMVLRKDCNSIARGDFSREFQTLERRGPRSNIIEVLHDLDFGIFKHPMFLNKHFVEVFMNVIKDDGLEQDIFRKPVMKMTGYFLDYGIRMNEMTMFIPGYTLYSNITVLANALIENNFIQKDHTDPLLLAAHSGDIKLIELLLSKGAKVSGDTIYVAMHKKRRPDQNCLKTILQYPHIPINDRGNAINGNYPLIVASRKGFLDAVKCMLENGADPGVQNDKKLTALHKAVIYKHTDIVHELLKKGAPLDIKGGKFKRTPLHIAADVGDMNLVKLLISKGAKVDIKDHRGHYPIFLAAIRGHTPTVQALLQHERKQDQLRIKSYGKASKIKGMSLFHVAVWKKDKDLMEMLIREKADPNVKDFFGQTALFYAIMEGCKSMIKRLINFDKTDQKMPQKQGYTPLHAAVFKGNANTTARLAISADVNARDKFGRTPLHAACEKGDIQIANLLLKKHKADHRILTNRGDSVYHILRRKNSNKTNDEHCKRRLIEILIREIDPKFIESIANKSNRSGIRIEEKTMLTTSDMVVIQDLMKTLSIEKCEESEDEEDQDQASKGSPPKKAKAVRLIPDFLDNDADDDEDDLDEGDFSFGSPHAYDEYDDDDLDEGDFSFGSPLAYDEYDDDDDFF</sequence>
<dbReference type="PANTHER" id="PTHR24166">
    <property type="entry name" value="ROLLING PEBBLES, ISOFORM B"/>
    <property type="match status" value="1"/>
</dbReference>
<evidence type="ECO:0000313" key="7">
    <source>
        <dbReference type="EMBL" id="KAH3882861.1"/>
    </source>
</evidence>
<dbReference type="InterPro" id="IPR050889">
    <property type="entry name" value="Dendritic_Spine_Reg/Scaffold"/>
</dbReference>
<dbReference type="PROSITE" id="PS50297">
    <property type="entry name" value="ANK_REP_REGION"/>
    <property type="match status" value="6"/>
</dbReference>
<feature type="repeat" description="ANK" evidence="3">
    <location>
        <begin position="767"/>
        <end position="799"/>
    </location>
</feature>
<dbReference type="InterPro" id="IPR002110">
    <property type="entry name" value="Ankyrin_rpt"/>
</dbReference>
<reference evidence="7" key="2">
    <citation type="submission" date="2020-11" db="EMBL/GenBank/DDBJ databases">
        <authorList>
            <person name="McCartney M.A."/>
            <person name="Auch B."/>
            <person name="Kono T."/>
            <person name="Mallez S."/>
            <person name="Becker A."/>
            <person name="Gohl D.M."/>
            <person name="Silverstein K.A.T."/>
            <person name="Koren S."/>
            <person name="Bechman K.B."/>
            <person name="Herman A."/>
            <person name="Abrahante J.E."/>
            <person name="Garbe J."/>
        </authorList>
    </citation>
    <scope>NUCLEOTIDE SEQUENCE</scope>
    <source>
        <strain evidence="7">Duluth1</strain>
        <tissue evidence="7">Whole animal</tissue>
    </source>
</reference>
<feature type="compositionally biased region" description="Acidic residues" evidence="4">
    <location>
        <begin position="1121"/>
        <end position="1130"/>
    </location>
</feature>
<dbReference type="SUPFAM" id="SSF48403">
    <property type="entry name" value="Ankyrin repeat"/>
    <property type="match status" value="1"/>
</dbReference>
<dbReference type="Proteomes" id="UP000828390">
    <property type="component" value="Unassembled WGS sequence"/>
</dbReference>
<dbReference type="Pfam" id="PF20720">
    <property type="entry name" value="nSTAND3"/>
    <property type="match status" value="1"/>
</dbReference>
<proteinExistence type="predicted"/>
<feature type="repeat" description="ANK" evidence="3">
    <location>
        <begin position="834"/>
        <end position="866"/>
    </location>
</feature>
<dbReference type="EMBL" id="JAIWYP010000001">
    <property type="protein sequence ID" value="KAH3882861.1"/>
    <property type="molecule type" value="Genomic_DNA"/>
</dbReference>
<dbReference type="PROSITE" id="PS50088">
    <property type="entry name" value="ANK_REPEAT"/>
    <property type="match status" value="6"/>
</dbReference>
<feature type="repeat" description="ANK" evidence="3">
    <location>
        <begin position="800"/>
        <end position="832"/>
    </location>
</feature>
<feature type="repeat" description="ANK" evidence="3">
    <location>
        <begin position="909"/>
        <end position="941"/>
    </location>
</feature>
<dbReference type="Pfam" id="PF12796">
    <property type="entry name" value="Ank_2"/>
    <property type="match status" value="2"/>
</dbReference>
<evidence type="ECO:0000259" key="5">
    <source>
        <dbReference type="Pfam" id="PF18738"/>
    </source>
</evidence>
<dbReference type="AlphaFoldDB" id="A0A9D4MUQ3"/>
<dbReference type="InterPro" id="IPR041249">
    <property type="entry name" value="HEPN_DZIP3"/>
</dbReference>
<keyword evidence="2 3" id="KW-0040">ANK repeat</keyword>
<feature type="compositionally biased region" description="Acidic residues" evidence="4">
    <location>
        <begin position="1197"/>
        <end position="1206"/>
    </location>
</feature>
<dbReference type="OrthoDB" id="6139715at2759"/>
<comment type="caution">
    <text evidence="7">The sequence shown here is derived from an EMBL/GenBank/DDBJ whole genome shotgun (WGS) entry which is preliminary data.</text>
</comment>
<dbReference type="SUPFAM" id="SSF52540">
    <property type="entry name" value="P-loop containing nucleoside triphosphate hydrolases"/>
    <property type="match status" value="1"/>
</dbReference>
<dbReference type="Pfam" id="PF18738">
    <property type="entry name" value="HEPN_DZIP3"/>
    <property type="match status" value="1"/>
</dbReference>
<feature type="repeat" description="ANK" evidence="3">
    <location>
        <begin position="701"/>
        <end position="733"/>
    </location>
</feature>
<accession>A0A9D4MUQ3</accession>
<evidence type="ECO:0008006" key="9">
    <source>
        <dbReference type="Google" id="ProtNLM"/>
    </source>
</evidence>
<dbReference type="InterPro" id="IPR027417">
    <property type="entry name" value="P-loop_NTPase"/>
</dbReference>
<organism evidence="7 8">
    <name type="scientific">Dreissena polymorpha</name>
    <name type="common">Zebra mussel</name>
    <name type="synonym">Mytilus polymorpha</name>
    <dbReference type="NCBI Taxonomy" id="45954"/>
    <lineage>
        <taxon>Eukaryota</taxon>
        <taxon>Metazoa</taxon>
        <taxon>Spiralia</taxon>
        <taxon>Lophotrochozoa</taxon>
        <taxon>Mollusca</taxon>
        <taxon>Bivalvia</taxon>
        <taxon>Autobranchia</taxon>
        <taxon>Heteroconchia</taxon>
        <taxon>Euheterodonta</taxon>
        <taxon>Imparidentia</taxon>
        <taxon>Neoheterodontei</taxon>
        <taxon>Myida</taxon>
        <taxon>Dreissenoidea</taxon>
        <taxon>Dreissenidae</taxon>
        <taxon>Dreissena</taxon>
    </lineage>
</organism>
<gene>
    <name evidence="7" type="ORF">DPMN_006807</name>
</gene>
<dbReference type="InterPro" id="IPR049050">
    <property type="entry name" value="nSTAND3"/>
</dbReference>
<evidence type="ECO:0000313" key="8">
    <source>
        <dbReference type="Proteomes" id="UP000828390"/>
    </source>
</evidence>
<dbReference type="SMART" id="SM00248">
    <property type="entry name" value="ANK"/>
    <property type="match status" value="9"/>
</dbReference>
<feature type="compositionally biased region" description="Acidic residues" evidence="4">
    <location>
        <begin position="1151"/>
        <end position="1166"/>
    </location>
</feature>
<dbReference type="Gene3D" id="1.25.40.20">
    <property type="entry name" value="Ankyrin repeat-containing domain"/>
    <property type="match status" value="3"/>
</dbReference>
<dbReference type="PANTHER" id="PTHR24166:SF48">
    <property type="entry name" value="PROTEIN VAPYRIN"/>
    <property type="match status" value="1"/>
</dbReference>
<feature type="domain" description="Novel STAND NTPase 3" evidence="6">
    <location>
        <begin position="202"/>
        <end position="355"/>
    </location>
</feature>
<evidence type="ECO:0000256" key="2">
    <source>
        <dbReference type="ARBA" id="ARBA00023043"/>
    </source>
</evidence>
<feature type="domain" description="DZIP3-like HEPN" evidence="5">
    <location>
        <begin position="39"/>
        <end position="175"/>
    </location>
</feature>
<evidence type="ECO:0000256" key="1">
    <source>
        <dbReference type="ARBA" id="ARBA00022737"/>
    </source>
</evidence>
<dbReference type="Pfam" id="PF00023">
    <property type="entry name" value="Ank"/>
    <property type="match status" value="1"/>
</dbReference>
<feature type="region of interest" description="Disordered" evidence="4">
    <location>
        <begin position="1120"/>
        <end position="1206"/>
    </location>
</feature>
<reference evidence="7" key="1">
    <citation type="journal article" date="2019" name="bioRxiv">
        <title>The Genome of the Zebra Mussel, Dreissena polymorpha: A Resource for Invasive Species Research.</title>
        <authorList>
            <person name="McCartney M.A."/>
            <person name="Auch B."/>
            <person name="Kono T."/>
            <person name="Mallez S."/>
            <person name="Zhang Y."/>
            <person name="Obille A."/>
            <person name="Becker A."/>
            <person name="Abrahante J.E."/>
            <person name="Garbe J."/>
            <person name="Badalamenti J.P."/>
            <person name="Herman A."/>
            <person name="Mangelson H."/>
            <person name="Liachko I."/>
            <person name="Sullivan S."/>
            <person name="Sone E.D."/>
            <person name="Koren S."/>
            <person name="Silverstein K.A.T."/>
            <person name="Beckman K.B."/>
            <person name="Gohl D.M."/>
        </authorList>
    </citation>
    <scope>NUCLEOTIDE SEQUENCE</scope>
    <source>
        <strain evidence="7">Duluth1</strain>
        <tissue evidence="7">Whole animal</tissue>
    </source>
</reference>
<protein>
    <recommendedName>
        <fullName evidence="9">DZIP3-like HEPN domain-containing protein</fullName>
    </recommendedName>
</protein>
<feature type="repeat" description="ANK" evidence="3">
    <location>
        <begin position="1008"/>
        <end position="1031"/>
    </location>
</feature>
<evidence type="ECO:0000259" key="6">
    <source>
        <dbReference type="Pfam" id="PF20720"/>
    </source>
</evidence>